<dbReference type="EMBL" id="CAJPWZ010003080">
    <property type="protein sequence ID" value="CAG2251227.1"/>
    <property type="molecule type" value="Genomic_DNA"/>
</dbReference>
<evidence type="ECO:0000313" key="3">
    <source>
        <dbReference type="Proteomes" id="UP000683360"/>
    </source>
</evidence>
<evidence type="ECO:0000313" key="2">
    <source>
        <dbReference type="EMBL" id="CAG2251227.1"/>
    </source>
</evidence>
<organism evidence="2 3">
    <name type="scientific">Mytilus edulis</name>
    <name type="common">Blue mussel</name>
    <dbReference type="NCBI Taxonomy" id="6550"/>
    <lineage>
        <taxon>Eukaryota</taxon>
        <taxon>Metazoa</taxon>
        <taxon>Spiralia</taxon>
        <taxon>Lophotrochozoa</taxon>
        <taxon>Mollusca</taxon>
        <taxon>Bivalvia</taxon>
        <taxon>Autobranchia</taxon>
        <taxon>Pteriomorphia</taxon>
        <taxon>Mytilida</taxon>
        <taxon>Mytiloidea</taxon>
        <taxon>Mytilidae</taxon>
        <taxon>Mytilinae</taxon>
        <taxon>Mytilus</taxon>
    </lineage>
</organism>
<name>A0A8S3V919_MYTED</name>
<reference evidence="2" key="1">
    <citation type="submission" date="2021-03" db="EMBL/GenBank/DDBJ databases">
        <authorList>
            <person name="Bekaert M."/>
        </authorList>
    </citation>
    <scope>NUCLEOTIDE SEQUENCE</scope>
</reference>
<dbReference type="SUPFAM" id="SSF101898">
    <property type="entry name" value="NHL repeat"/>
    <property type="match status" value="1"/>
</dbReference>
<proteinExistence type="predicted"/>
<dbReference type="Gene3D" id="2.120.10.30">
    <property type="entry name" value="TolB, C-terminal domain"/>
    <property type="match status" value="1"/>
</dbReference>
<gene>
    <name evidence="2" type="ORF">MEDL_62909</name>
</gene>
<feature type="compositionally biased region" description="Acidic residues" evidence="1">
    <location>
        <begin position="1475"/>
        <end position="1486"/>
    </location>
</feature>
<sequence>MTSKKVLHEVTCAIYKAGQDKPAVRWSFFFKYDEDSVESLSEVLERMNATCGIKERANEIFVMNYKIKLSVRRMEPEPEFPKGRVFAIDTESQFTLMMPLIQQNYEIIVKVVETEVRSVNQILMDKKSMAKRKLPAESDDVKPAKKANVGRPPINAENRMLIFKKKVKDKFPDVVIKSPTLVSCACSVDIHLHRSFGTTNLNKHMKSCNAKRVQKAATSGSAVKLKEFLLKHSTSEEKKSTSSKLDEVQSDDSLHSGGLPSDEEPSDILMLQDVQDNTWLDESPPCSPASFRESSCILENELHDFTSSFESVSSLSSESEYDSDGLSTAVYADQISDNIRRFTYWDSICEKLQDVLNSGLLQKNHIFYVYIDNVLNFVKQVEDPKKQFHWDERILEFVETIEYHGHKKVLNILRGPGFLGTGKGGIKHFDWKSWNLPLPSHFARHKNVSGYTTENGIHCNLLRSFLEICAQEDSVVTSLLNNVYTKVIPVAMQKDGMALKPGLMVDIRQGVLIGGTLKIDNEFIERHPNPSPAMLKSLFVQEAEVTCLTSLDNKLTLPVGVDYNCKGISSAETFEKFNLHCNQLQICLQCIKSGHINTENGVIVSGNCSSKCETCLEQRSVCQDCKRNGQCHIDPSLRCCGNCLRQKEKCVKLMVLVITMDSESKNKGAEEMFEERKKNGSIDPNVSLACCVPDGVHVGKRLARHFSNWFLLVDGCRINRVLLRTLRGDPSLKDKLRPHLTVAACRNRDRMDVDVSLEISSKPVRNIVSGIKTITHTIIPEKYRLYEDNKKGTLSSPIAVCITENGMLLIADAAKGKLFSARLHYPVDVVEITGKLNHPIGVAYTKEVIYVSDLTEKAIFFLDLKGNSVYDPDRMTIKQLQKALKDQGLWENKDRTLKKADLQQKLQKWIKDNQVSTESSGNVIGSGQKAKKLEIMDHEIDAPAGLCTIGADKLIVSDLKSGNISMLTLTSNGLTVTASTIQIVYTCIPLIYNMVLKDNYVYFASSDLAKGGIFSIERNGEKLAENVTKLVSNGSDLKQAFGIAVYHDGLVLTDIQDKKIKLLSGMHRSNTLTDYAGVGKTGHRDGVEAEFQQPAGLCTEQGTIFVTDIAAGSVRMVISSSPLVKFLEFLNMFHKAIGVTLPNVSNEDSFEDRIAVLQKVYEFLIQCNERIRDFTGINKTLQGPEGACSAQSVSDLKMMIDSLQQVLDLVRKVKPTFEERLNIKSCLTLVVENLFAEMRQGNDMPLVLQFSQRFHSCTRELLKRVTKSSFVYFTGENSYYHRTDNSYVSFQEIPRMDLPVKKKLSADQMSKLRCWRSEFGQSVRQNTVRGLTTKDKPGTLPLTCYEKGDTAVKEIDVGNLDNCLQKDTRKSNESSQKIILSNKTLIYLKLNQKLVVAKLLEHLVELQEEVKCIMYHQANLLPLQFVSGMNTKVKSSGILGTIELEDVEVEDDTIILSVELYTSILPAKDAGDTISPEEMDEEEEELPKENQRKSKRDRHFRADPDFIYNC</sequence>
<evidence type="ECO:0000256" key="1">
    <source>
        <dbReference type="SAM" id="MobiDB-lite"/>
    </source>
</evidence>
<protein>
    <submittedName>
        <fullName evidence="2">Uncharacterized protein</fullName>
    </submittedName>
</protein>
<dbReference type="Proteomes" id="UP000683360">
    <property type="component" value="Unassembled WGS sequence"/>
</dbReference>
<feature type="region of interest" description="Disordered" evidence="1">
    <location>
        <begin position="1469"/>
        <end position="1510"/>
    </location>
</feature>
<keyword evidence="3" id="KW-1185">Reference proteome</keyword>
<feature type="region of interest" description="Disordered" evidence="1">
    <location>
        <begin position="239"/>
        <end position="267"/>
    </location>
</feature>
<dbReference type="InterPro" id="IPR011042">
    <property type="entry name" value="6-blade_b-propeller_TolB-like"/>
</dbReference>
<dbReference type="OrthoDB" id="5952660at2759"/>
<accession>A0A8S3V919</accession>
<comment type="caution">
    <text evidence="2">The sequence shown here is derived from an EMBL/GenBank/DDBJ whole genome shotgun (WGS) entry which is preliminary data.</text>
</comment>